<protein>
    <submittedName>
        <fullName evidence="1">Uncharacterized protein</fullName>
    </submittedName>
</protein>
<accession>A0A484LPG4</accession>
<dbReference type="AlphaFoldDB" id="A0A484LPG4"/>
<proteinExistence type="predicted"/>
<dbReference type="EMBL" id="OOIL02001788">
    <property type="protein sequence ID" value="VFQ78164.1"/>
    <property type="molecule type" value="Genomic_DNA"/>
</dbReference>
<organism evidence="1 2">
    <name type="scientific">Cuscuta campestris</name>
    <dbReference type="NCBI Taxonomy" id="132261"/>
    <lineage>
        <taxon>Eukaryota</taxon>
        <taxon>Viridiplantae</taxon>
        <taxon>Streptophyta</taxon>
        <taxon>Embryophyta</taxon>
        <taxon>Tracheophyta</taxon>
        <taxon>Spermatophyta</taxon>
        <taxon>Magnoliopsida</taxon>
        <taxon>eudicotyledons</taxon>
        <taxon>Gunneridae</taxon>
        <taxon>Pentapetalae</taxon>
        <taxon>asterids</taxon>
        <taxon>lamiids</taxon>
        <taxon>Solanales</taxon>
        <taxon>Convolvulaceae</taxon>
        <taxon>Cuscuteae</taxon>
        <taxon>Cuscuta</taxon>
        <taxon>Cuscuta subgen. Grammica</taxon>
        <taxon>Cuscuta sect. Cleistogrammica</taxon>
    </lineage>
</organism>
<sequence length="205" mass="22803">MRKVRRRSCERIIIGLGNLSVMTDDDDDTWKKIVCGNFNVVDLPAQDHVLLKLALLPSSSPASTAVAAAATLETVGEILTYELESKKELFYGDAEGDYRGQPLNLCATLIVSSSSSMALLESPLSTLVMLSKLLNWRFVNESEVGVLAKTMDRRYPDLEYPARLMIHQITHPFLPVIRADPEASAELFDDVFLTLVTLRPRQPPN</sequence>
<evidence type="ECO:0000313" key="1">
    <source>
        <dbReference type="EMBL" id="VFQ78164.1"/>
    </source>
</evidence>
<keyword evidence="2" id="KW-1185">Reference proteome</keyword>
<evidence type="ECO:0000313" key="2">
    <source>
        <dbReference type="Proteomes" id="UP000595140"/>
    </source>
</evidence>
<gene>
    <name evidence="1" type="ORF">CCAM_LOCUS19940</name>
</gene>
<name>A0A484LPG4_9ASTE</name>
<dbReference type="Proteomes" id="UP000595140">
    <property type="component" value="Unassembled WGS sequence"/>
</dbReference>
<reference evidence="1 2" key="1">
    <citation type="submission" date="2018-04" db="EMBL/GenBank/DDBJ databases">
        <authorList>
            <person name="Vogel A."/>
        </authorList>
    </citation>
    <scope>NUCLEOTIDE SEQUENCE [LARGE SCALE GENOMIC DNA]</scope>
</reference>